<dbReference type="EMBL" id="JBBHLL010000084">
    <property type="protein sequence ID" value="KAK7818894.1"/>
    <property type="molecule type" value="Genomic_DNA"/>
</dbReference>
<evidence type="ECO:0000313" key="3">
    <source>
        <dbReference type="Proteomes" id="UP001488838"/>
    </source>
</evidence>
<evidence type="ECO:0000256" key="1">
    <source>
        <dbReference type="SAM" id="MobiDB-lite"/>
    </source>
</evidence>
<sequence length="110" mass="12088">MSATEKASQHHLEQQGVPLLDGAAAEASVCVDRPPDWKLPHLWKLGSGSSSLPLAFHPRVKPDFSRTSALCELKESWSVDRHMPETPVCVSQRPSPGPPTPRKPFSPRTE</sequence>
<proteinExistence type="predicted"/>
<reference evidence="2 3" key="1">
    <citation type="journal article" date="2023" name="bioRxiv">
        <title>Conserved and derived expression patterns and positive selection on dental genes reveal complex evolutionary context of ever-growing rodent molars.</title>
        <authorList>
            <person name="Calamari Z.T."/>
            <person name="Song A."/>
            <person name="Cohen E."/>
            <person name="Akter M."/>
            <person name="Roy R.D."/>
            <person name="Hallikas O."/>
            <person name="Christensen M.M."/>
            <person name="Li P."/>
            <person name="Marangoni P."/>
            <person name="Jernvall J."/>
            <person name="Klein O.D."/>
        </authorList>
    </citation>
    <scope>NUCLEOTIDE SEQUENCE [LARGE SCALE GENOMIC DNA]</scope>
    <source>
        <strain evidence="2">V071</strain>
    </source>
</reference>
<organism evidence="2 3">
    <name type="scientific">Myodes glareolus</name>
    <name type="common">Bank vole</name>
    <name type="synonym">Clethrionomys glareolus</name>
    <dbReference type="NCBI Taxonomy" id="447135"/>
    <lineage>
        <taxon>Eukaryota</taxon>
        <taxon>Metazoa</taxon>
        <taxon>Chordata</taxon>
        <taxon>Craniata</taxon>
        <taxon>Vertebrata</taxon>
        <taxon>Euteleostomi</taxon>
        <taxon>Mammalia</taxon>
        <taxon>Eutheria</taxon>
        <taxon>Euarchontoglires</taxon>
        <taxon>Glires</taxon>
        <taxon>Rodentia</taxon>
        <taxon>Myomorpha</taxon>
        <taxon>Muroidea</taxon>
        <taxon>Cricetidae</taxon>
        <taxon>Arvicolinae</taxon>
        <taxon>Myodes</taxon>
    </lineage>
</organism>
<dbReference type="AlphaFoldDB" id="A0AAW0IXU8"/>
<dbReference type="Proteomes" id="UP001488838">
    <property type="component" value="Unassembled WGS sequence"/>
</dbReference>
<feature type="compositionally biased region" description="Pro residues" evidence="1">
    <location>
        <begin position="95"/>
        <end position="104"/>
    </location>
</feature>
<keyword evidence="3" id="KW-1185">Reference proteome</keyword>
<protein>
    <submittedName>
        <fullName evidence="2">Uncharacterized protein</fullName>
    </submittedName>
</protein>
<gene>
    <name evidence="2" type="ORF">U0070_001097</name>
</gene>
<comment type="caution">
    <text evidence="2">The sequence shown here is derived from an EMBL/GenBank/DDBJ whole genome shotgun (WGS) entry which is preliminary data.</text>
</comment>
<accession>A0AAW0IXU8</accession>
<evidence type="ECO:0000313" key="2">
    <source>
        <dbReference type="EMBL" id="KAK7818894.1"/>
    </source>
</evidence>
<feature type="region of interest" description="Disordered" evidence="1">
    <location>
        <begin position="86"/>
        <end position="110"/>
    </location>
</feature>
<name>A0AAW0IXU8_MYOGA</name>